<keyword evidence="3 4" id="KW-0418">Kinase</keyword>
<gene>
    <name evidence="5" type="ORF">PUN28_015089</name>
</gene>
<evidence type="ECO:0000313" key="5">
    <source>
        <dbReference type="EMBL" id="KAL0108305.1"/>
    </source>
</evidence>
<dbReference type="CDD" id="cd01428">
    <property type="entry name" value="ADK"/>
    <property type="match status" value="1"/>
</dbReference>
<evidence type="ECO:0000256" key="4">
    <source>
        <dbReference type="RuleBase" id="RU003330"/>
    </source>
</evidence>
<name>A0AAW2EZ96_9HYME</name>
<protein>
    <recommendedName>
        <fullName evidence="7">Adenylate kinase</fullName>
    </recommendedName>
</protein>
<accession>A0AAW2EZ96</accession>
<evidence type="ECO:0000256" key="1">
    <source>
        <dbReference type="ARBA" id="ARBA00022679"/>
    </source>
</evidence>
<sequence length="230" mass="25846">MGLSCVHPVDPLHAEIPRSVQIDASSIRQSSLPIIFLIGGPGAGRATQAARVADHYGFCAIVSRDLLRSEVSTGSQRGVIVAYLMSEGKLVPSDVMVELIKTRMLDKLGGTRGFLLSGFPREKLQCQNFNQQIRPPDLVLYLYVRNSVLMDRILARTVTSTERQDRSFDENWKRIKNHRRMIKPILRYYKKQLVVIDGEKNETEVFQDICCAIDNLVDKLSKLPSTSKSG</sequence>
<evidence type="ECO:0008006" key="7">
    <source>
        <dbReference type="Google" id="ProtNLM"/>
    </source>
</evidence>
<reference evidence="5 6" key="1">
    <citation type="submission" date="2023-03" db="EMBL/GenBank/DDBJ databases">
        <title>High recombination rates correlate with genetic variation in Cardiocondyla obscurior ants.</title>
        <authorList>
            <person name="Errbii M."/>
        </authorList>
    </citation>
    <scope>NUCLEOTIDE SEQUENCE [LARGE SCALE GENOMIC DNA]</scope>
    <source>
        <strain evidence="5">Alpha-2009</strain>
        <tissue evidence="5">Whole body</tissue>
    </source>
</reference>
<dbReference type="Proteomes" id="UP001430953">
    <property type="component" value="Unassembled WGS sequence"/>
</dbReference>
<keyword evidence="2" id="KW-0547">Nucleotide-binding</keyword>
<dbReference type="InterPro" id="IPR000850">
    <property type="entry name" value="Adenylat/UMP-CMP_kin"/>
</dbReference>
<dbReference type="Gene3D" id="3.40.50.300">
    <property type="entry name" value="P-loop containing nucleotide triphosphate hydrolases"/>
    <property type="match status" value="1"/>
</dbReference>
<keyword evidence="6" id="KW-1185">Reference proteome</keyword>
<dbReference type="Pfam" id="PF00406">
    <property type="entry name" value="ADK"/>
    <property type="match status" value="1"/>
</dbReference>
<dbReference type="HAMAP" id="MF_00235">
    <property type="entry name" value="Adenylate_kinase_Adk"/>
    <property type="match status" value="1"/>
</dbReference>
<dbReference type="InterPro" id="IPR027417">
    <property type="entry name" value="P-loop_NTPase"/>
</dbReference>
<dbReference type="EMBL" id="JADYXP020000016">
    <property type="protein sequence ID" value="KAL0108305.1"/>
    <property type="molecule type" value="Genomic_DNA"/>
</dbReference>
<dbReference type="PRINTS" id="PR00094">
    <property type="entry name" value="ADENYLTKNASE"/>
</dbReference>
<dbReference type="GO" id="GO:0005524">
    <property type="term" value="F:ATP binding"/>
    <property type="evidence" value="ECO:0007669"/>
    <property type="project" value="InterPro"/>
</dbReference>
<dbReference type="PANTHER" id="PTHR23359">
    <property type="entry name" value="NUCLEOTIDE KINASE"/>
    <property type="match status" value="1"/>
</dbReference>
<proteinExistence type="inferred from homology"/>
<evidence type="ECO:0000256" key="2">
    <source>
        <dbReference type="ARBA" id="ARBA00022741"/>
    </source>
</evidence>
<evidence type="ECO:0000256" key="3">
    <source>
        <dbReference type="ARBA" id="ARBA00022777"/>
    </source>
</evidence>
<keyword evidence="1 4" id="KW-0808">Transferase</keyword>
<evidence type="ECO:0000313" key="6">
    <source>
        <dbReference type="Proteomes" id="UP001430953"/>
    </source>
</evidence>
<dbReference type="GO" id="GO:0019205">
    <property type="term" value="F:nucleobase-containing compound kinase activity"/>
    <property type="evidence" value="ECO:0007669"/>
    <property type="project" value="InterPro"/>
</dbReference>
<comment type="caution">
    <text evidence="5">The sequence shown here is derived from an EMBL/GenBank/DDBJ whole genome shotgun (WGS) entry which is preliminary data.</text>
</comment>
<dbReference type="AlphaFoldDB" id="A0AAW2EZ96"/>
<comment type="similarity">
    <text evidence="4">Belongs to the adenylate kinase family.</text>
</comment>
<dbReference type="GO" id="GO:0006139">
    <property type="term" value="P:nucleobase-containing compound metabolic process"/>
    <property type="evidence" value="ECO:0007669"/>
    <property type="project" value="InterPro"/>
</dbReference>
<organism evidence="5 6">
    <name type="scientific">Cardiocondyla obscurior</name>
    <dbReference type="NCBI Taxonomy" id="286306"/>
    <lineage>
        <taxon>Eukaryota</taxon>
        <taxon>Metazoa</taxon>
        <taxon>Ecdysozoa</taxon>
        <taxon>Arthropoda</taxon>
        <taxon>Hexapoda</taxon>
        <taxon>Insecta</taxon>
        <taxon>Pterygota</taxon>
        <taxon>Neoptera</taxon>
        <taxon>Endopterygota</taxon>
        <taxon>Hymenoptera</taxon>
        <taxon>Apocrita</taxon>
        <taxon>Aculeata</taxon>
        <taxon>Formicoidea</taxon>
        <taxon>Formicidae</taxon>
        <taxon>Myrmicinae</taxon>
        <taxon>Cardiocondyla</taxon>
    </lineage>
</organism>
<dbReference type="SUPFAM" id="SSF52540">
    <property type="entry name" value="P-loop containing nucleoside triphosphate hydrolases"/>
    <property type="match status" value="1"/>
</dbReference>